<protein>
    <submittedName>
        <fullName evidence="2">Uncharacterized protein</fullName>
    </submittedName>
</protein>
<sequence>MKTTTSSTSSTPAQDSDPLRAALAAAQQASPLVGKSSLRSSTGGVSLFSPAVKLGREVAHVLDPEGICGGKVGNSDKICILEKGTCDVESHKRARHPSLPSSAFLVQIMGADRSKGYLPTSLDSYKLSFQVIEDLMETMDADWTAKFEEMKEVQYREDVLKVDKLLKTCTKKKPGSIKDAYWSSMKDSESNDKDVEALDVGELAAKLAEVIALAKKEDTSHPVSLVLPSDLKEENVDKFAEEVFEQLRVLINLVQYLVNENKTKVKNLPGHIFSLEELVDGLKLEMQKVKAVLGKASNSDSETPPQLWAAVEKGLRSIQDLQSSLGEVEQTSDTLQKSVTLLLNHYTSLMQGAAGGSPEGGHAGAGLSHVACNDPTGSNPFEGNSSCSSRCCKFCDMSFTNVTADLDAHDVRIRELEAASETSDDAQSVAVKGNLIKQRADVQALIQKWFGTERVPLGCFVTPHLMWNLVFAHLMNHINGMVLPINDTNLNRMSIVKADAEAFYSLKTARPELFTSTEYIPSHGYKAKAEVRRHSLFKVIPSAKDFGVSSDHNGIQYKIRKAVEDVKTEKKLFIEAQLQSRSNLDPFHLAIEMLNDTVDHISYCLTFMEESHRKCTIAFGESENAWKLPCRGIEEIYTQHFGTALSLVTARDFTQMAAVDMGVFYSSISLHSMVKDLNKLGIKNHPSIASAQINFLMESVNKVSGNETAMNDLKSEVDSLRSLVTAQARTIDTLSRKHGSLTERVTSAEKKLKKRNNSNGGGNADDGEG</sequence>
<feature type="compositionally biased region" description="Gly residues" evidence="1">
    <location>
        <begin position="759"/>
        <end position="769"/>
    </location>
</feature>
<dbReference type="EMBL" id="BLLK01000038">
    <property type="protein sequence ID" value="GFH49896.1"/>
    <property type="molecule type" value="Genomic_DNA"/>
</dbReference>
<reference evidence="2 3" key="1">
    <citation type="journal article" date="2021" name="Sci. Rep.">
        <title>The genome of the diatom Chaetoceros tenuissimus carries an ancient integrated fragment of an extant virus.</title>
        <authorList>
            <person name="Hongo Y."/>
            <person name="Kimura K."/>
            <person name="Takaki Y."/>
            <person name="Yoshida Y."/>
            <person name="Baba S."/>
            <person name="Kobayashi G."/>
            <person name="Nagasaki K."/>
            <person name="Hano T."/>
            <person name="Tomaru Y."/>
        </authorList>
    </citation>
    <scope>NUCLEOTIDE SEQUENCE [LARGE SCALE GENOMIC DNA]</scope>
    <source>
        <strain evidence="2 3">NIES-3715</strain>
    </source>
</reference>
<dbReference type="Proteomes" id="UP001054902">
    <property type="component" value="Unassembled WGS sequence"/>
</dbReference>
<evidence type="ECO:0000256" key="1">
    <source>
        <dbReference type="SAM" id="MobiDB-lite"/>
    </source>
</evidence>
<feature type="region of interest" description="Disordered" evidence="1">
    <location>
        <begin position="1"/>
        <end position="21"/>
    </location>
</feature>
<evidence type="ECO:0000313" key="2">
    <source>
        <dbReference type="EMBL" id="GFH49896.1"/>
    </source>
</evidence>
<accession>A0AAD3CRK7</accession>
<feature type="region of interest" description="Disordered" evidence="1">
    <location>
        <begin position="739"/>
        <end position="769"/>
    </location>
</feature>
<proteinExistence type="predicted"/>
<gene>
    <name evidence="2" type="ORF">CTEN210_06372</name>
</gene>
<evidence type="ECO:0000313" key="3">
    <source>
        <dbReference type="Proteomes" id="UP001054902"/>
    </source>
</evidence>
<feature type="compositionally biased region" description="Low complexity" evidence="1">
    <location>
        <begin position="1"/>
        <end position="11"/>
    </location>
</feature>
<dbReference type="AlphaFoldDB" id="A0AAD3CRK7"/>
<organism evidence="2 3">
    <name type="scientific">Chaetoceros tenuissimus</name>
    <dbReference type="NCBI Taxonomy" id="426638"/>
    <lineage>
        <taxon>Eukaryota</taxon>
        <taxon>Sar</taxon>
        <taxon>Stramenopiles</taxon>
        <taxon>Ochrophyta</taxon>
        <taxon>Bacillariophyta</taxon>
        <taxon>Coscinodiscophyceae</taxon>
        <taxon>Chaetocerotophycidae</taxon>
        <taxon>Chaetocerotales</taxon>
        <taxon>Chaetocerotaceae</taxon>
        <taxon>Chaetoceros</taxon>
    </lineage>
</organism>
<name>A0AAD3CRK7_9STRA</name>
<comment type="caution">
    <text evidence="2">The sequence shown here is derived from an EMBL/GenBank/DDBJ whole genome shotgun (WGS) entry which is preliminary data.</text>
</comment>
<keyword evidence="3" id="KW-1185">Reference proteome</keyword>